<reference evidence="1" key="1">
    <citation type="submission" date="2018-02" db="EMBL/GenBank/DDBJ databases">
        <title>Rhizophora mucronata_Transcriptome.</title>
        <authorList>
            <person name="Meera S.P."/>
            <person name="Sreeshan A."/>
            <person name="Augustine A."/>
        </authorList>
    </citation>
    <scope>NUCLEOTIDE SEQUENCE</scope>
    <source>
        <tissue evidence="1">Leaf</tissue>
    </source>
</reference>
<accession>A0A2P2QST2</accession>
<protein>
    <submittedName>
        <fullName evidence="1">Uncharacterized protein</fullName>
    </submittedName>
</protein>
<proteinExistence type="predicted"/>
<name>A0A2P2QST2_RHIMU</name>
<dbReference type="AlphaFoldDB" id="A0A2P2QST2"/>
<dbReference type="EMBL" id="GGEC01089582">
    <property type="protein sequence ID" value="MBX70066.1"/>
    <property type="molecule type" value="Transcribed_RNA"/>
</dbReference>
<evidence type="ECO:0000313" key="1">
    <source>
        <dbReference type="EMBL" id="MBX70066.1"/>
    </source>
</evidence>
<organism evidence="1">
    <name type="scientific">Rhizophora mucronata</name>
    <name type="common">Asiatic mangrove</name>
    <dbReference type="NCBI Taxonomy" id="61149"/>
    <lineage>
        <taxon>Eukaryota</taxon>
        <taxon>Viridiplantae</taxon>
        <taxon>Streptophyta</taxon>
        <taxon>Embryophyta</taxon>
        <taxon>Tracheophyta</taxon>
        <taxon>Spermatophyta</taxon>
        <taxon>Magnoliopsida</taxon>
        <taxon>eudicotyledons</taxon>
        <taxon>Gunneridae</taxon>
        <taxon>Pentapetalae</taxon>
        <taxon>rosids</taxon>
        <taxon>fabids</taxon>
        <taxon>Malpighiales</taxon>
        <taxon>Rhizophoraceae</taxon>
        <taxon>Rhizophora</taxon>
    </lineage>
</organism>
<sequence>MSRLILWLTMIGVNWPLPLTAFNNMGLFRSRLRKDACPQLQVP</sequence>